<organism evidence="3 4">
    <name type="scientific">Actinomycetospora chlora</name>
    <dbReference type="NCBI Taxonomy" id="663608"/>
    <lineage>
        <taxon>Bacteria</taxon>
        <taxon>Bacillati</taxon>
        <taxon>Actinomycetota</taxon>
        <taxon>Actinomycetes</taxon>
        <taxon>Pseudonocardiales</taxon>
        <taxon>Pseudonocardiaceae</taxon>
        <taxon>Actinomycetospora</taxon>
    </lineage>
</organism>
<gene>
    <name evidence="3" type="ORF">GCM10023200_06500</name>
</gene>
<proteinExistence type="predicted"/>
<dbReference type="Pfam" id="PF00561">
    <property type="entry name" value="Abhydrolase_1"/>
    <property type="match status" value="1"/>
</dbReference>
<protein>
    <recommendedName>
        <fullName evidence="2">AB hydrolase-1 domain-containing protein</fullName>
    </recommendedName>
</protein>
<evidence type="ECO:0000313" key="4">
    <source>
        <dbReference type="Proteomes" id="UP001500928"/>
    </source>
</evidence>
<evidence type="ECO:0000259" key="2">
    <source>
        <dbReference type="Pfam" id="PF00561"/>
    </source>
</evidence>
<feature type="domain" description="AB hydrolase-1" evidence="2">
    <location>
        <begin position="24"/>
        <end position="259"/>
    </location>
</feature>
<dbReference type="SUPFAM" id="SSF53474">
    <property type="entry name" value="alpha/beta-Hydrolases"/>
    <property type="match status" value="1"/>
</dbReference>
<dbReference type="PRINTS" id="PR00111">
    <property type="entry name" value="ABHYDROLASE"/>
</dbReference>
<dbReference type="Gene3D" id="3.40.50.1820">
    <property type="entry name" value="alpha/beta hydrolase"/>
    <property type="match status" value="1"/>
</dbReference>
<evidence type="ECO:0000313" key="3">
    <source>
        <dbReference type="EMBL" id="GAA4776524.1"/>
    </source>
</evidence>
<dbReference type="Proteomes" id="UP001500928">
    <property type="component" value="Unassembled WGS sequence"/>
</dbReference>
<reference evidence="4" key="1">
    <citation type="journal article" date="2019" name="Int. J. Syst. Evol. Microbiol.">
        <title>The Global Catalogue of Microorganisms (GCM) 10K type strain sequencing project: providing services to taxonomists for standard genome sequencing and annotation.</title>
        <authorList>
            <consortium name="The Broad Institute Genomics Platform"/>
            <consortium name="The Broad Institute Genome Sequencing Center for Infectious Disease"/>
            <person name="Wu L."/>
            <person name="Ma J."/>
        </authorList>
    </citation>
    <scope>NUCLEOTIDE SEQUENCE [LARGE SCALE GENOMIC DNA]</scope>
    <source>
        <strain evidence="4">JCM 17979</strain>
    </source>
</reference>
<feature type="compositionally biased region" description="Low complexity" evidence="1">
    <location>
        <begin position="140"/>
        <end position="151"/>
    </location>
</feature>
<dbReference type="InterPro" id="IPR029058">
    <property type="entry name" value="AB_hydrolase_fold"/>
</dbReference>
<dbReference type="RefSeq" id="WP_345410969.1">
    <property type="nucleotide sequence ID" value="NZ_BAABHO010000004.1"/>
</dbReference>
<dbReference type="InterPro" id="IPR050471">
    <property type="entry name" value="AB_hydrolase"/>
</dbReference>
<name>A0ABP9A8M2_9PSEU</name>
<comment type="caution">
    <text evidence="3">The sequence shown here is derived from an EMBL/GenBank/DDBJ whole genome shotgun (WGS) entry which is preliminary data.</text>
</comment>
<feature type="region of interest" description="Disordered" evidence="1">
    <location>
        <begin position="135"/>
        <end position="157"/>
    </location>
</feature>
<evidence type="ECO:0000256" key="1">
    <source>
        <dbReference type="SAM" id="MobiDB-lite"/>
    </source>
</evidence>
<dbReference type="EMBL" id="BAABHO010000004">
    <property type="protein sequence ID" value="GAA4776524.1"/>
    <property type="molecule type" value="Genomic_DNA"/>
</dbReference>
<dbReference type="PANTHER" id="PTHR43433:SF5">
    <property type="entry name" value="AB HYDROLASE-1 DOMAIN-CONTAINING PROTEIN"/>
    <property type="match status" value="1"/>
</dbReference>
<dbReference type="PANTHER" id="PTHR43433">
    <property type="entry name" value="HYDROLASE, ALPHA/BETA FOLD FAMILY PROTEIN"/>
    <property type="match status" value="1"/>
</dbReference>
<sequence length="288" mass="29806">MEIEVPDGSRLAVEVLGPPDAPALLLLGGGGWSRDWWDDDLCALLVARGLRVIRYDPRDTGASTTWPAGAPGYTGADLRADAIAVLDALGVARAHLVGLSMGGGIAQCLALSHPERVAALTLVATSPVDPTVGDLPGPDPSTAAAFAQDAPAPDPADPDTAVTVLVEAERPFAGPGFDEARLRRIATRVVARSHDLAAAGNHFLADFVPPPRTDLRALAGLSVLVVHGTADPLFPVEHGRALAAAIPGARLLEIEGMGHQLPPEPAWDRLVDALLAQHTDAAGATGWR</sequence>
<dbReference type="InterPro" id="IPR000073">
    <property type="entry name" value="AB_hydrolase_1"/>
</dbReference>
<accession>A0ABP9A8M2</accession>
<keyword evidence="4" id="KW-1185">Reference proteome</keyword>